<protein>
    <submittedName>
        <fullName evidence="7">Tigger transposable element-derived protein 2</fullName>
    </submittedName>
</protein>
<evidence type="ECO:0000256" key="2">
    <source>
        <dbReference type="ARBA" id="ARBA00023125"/>
    </source>
</evidence>
<keyword evidence="8" id="KW-1185">Reference proteome</keyword>
<reference evidence="7 8" key="1">
    <citation type="journal article" date="2019" name="Commun. Biol.">
        <title>The bagworm genome reveals a unique fibroin gene that provides high tensile strength.</title>
        <authorList>
            <person name="Kono N."/>
            <person name="Nakamura H."/>
            <person name="Ohtoshi R."/>
            <person name="Tomita M."/>
            <person name="Numata K."/>
            <person name="Arakawa K."/>
        </authorList>
    </citation>
    <scope>NUCLEOTIDE SEQUENCE [LARGE SCALE GENOMIC DNA]</scope>
</reference>
<dbReference type="Pfam" id="PF04218">
    <property type="entry name" value="CENP-B_N"/>
    <property type="match status" value="1"/>
</dbReference>
<dbReference type="Gene3D" id="1.10.10.60">
    <property type="entry name" value="Homeodomain-like"/>
    <property type="match status" value="2"/>
</dbReference>
<dbReference type="OrthoDB" id="125347at2759"/>
<dbReference type="GO" id="GO:0003677">
    <property type="term" value="F:DNA binding"/>
    <property type="evidence" value="ECO:0007669"/>
    <property type="project" value="UniProtKB-UniRule"/>
</dbReference>
<dbReference type="SUPFAM" id="SSF46689">
    <property type="entry name" value="Homeodomain-like"/>
    <property type="match status" value="2"/>
</dbReference>
<organism evidence="7 8">
    <name type="scientific">Eumeta variegata</name>
    <name type="common">Bagworm moth</name>
    <name type="synonym">Eumeta japonica</name>
    <dbReference type="NCBI Taxonomy" id="151549"/>
    <lineage>
        <taxon>Eukaryota</taxon>
        <taxon>Metazoa</taxon>
        <taxon>Ecdysozoa</taxon>
        <taxon>Arthropoda</taxon>
        <taxon>Hexapoda</taxon>
        <taxon>Insecta</taxon>
        <taxon>Pterygota</taxon>
        <taxon>Neoptera</taxon>
        <taxon>Endopterygota</taxon>
        <taxon>Lepidoptera</taxon>
        <taxon>Glossata</taxon>
        <taxon>Ditrysia</taxon>
        <taxon>Tineoidea</taxon>
        <taxon>Psychidae</taxon>
        <taxon>Oiketicinae</taxon>
        <taxon>Eumeta</taxon>
    </lineage>
</organism>
<feature type="domain" description="HTH psq-type" evidence="5">
    <location>
        <begin position="4"/>
        <end position="55"/>
    </location>
</feature>
<evidence type="ECO:0000259" key="5">
    <source>
        <dbReference type="PROSITE" id="PS50960"/>
    </source>
</evidence>
<dbReference type="InterPro" id="IPR006600">
    <property type="entry name" value="HTH_CenpB_DNA-bd_dom"/>
</dbReference>
<keyword evidence="2 4" id="KW-0238">DNA-binding</keyword>
<dbReference type="EMBL" id="BGZK01000294">
    <property type="protein sequence ID" value="GBP34767.1"/>
    <property type="molecule type" value="Genomic_DNA"/>
</dbReference>
<dbReference type="Pfam" id="PF03221">
    <property type="entry name" value="HTH_Tnp_Tc5"/>
    <property type="match status" value="1"/>
</dbReference>
<gene>
    <name evidence="7" type="primary">Tigd2</name>
    <name evidence="7" type="ORF">EVAR_21831_1</name>
</gene>
<dbReference type="Pfam" id="PF03184">
    <property type="entry name" value="DDE_1"/>
    <property type="match status" value="1"/>
</dbReference>
<dbReference type="Proteomes" id="UP000299102">
    <property type="component" value="Unassembled WGS sequence"/>
</dbReference>
<dbReference type="PANTHER" id="PTHR19303:SF16">
    <property type="entry name" value="JERKY PROTEIN HOMOLOG-LIKE"/>
    <property type="match status" value="1"/>
</dbReference>
<dbReference type="GO" id="GO:0005634">
    <property type="term" value="C:nucleus"/>
    <property type="evidence" value="ECO:0007669"/>
    <property type="project" value="UniProtKB-SubCell"/>
</dbReference>
<dbReference type="PANTHER" id="PTHR19303">
    <property type="entry name" value="TRANSPOSON"/>
    <property type="match status" value="1"/>
</dbReference>
<keyword evidence="3 4" id="KW-0539">Nucleus</keyword>
<dbReference type="InterPro" id="IPR007889">
    <property type="entry name" value="HTH_Psq"/>
</dbReference>
<feature type="DNA-binding region" description="H-T-H motif" evidence="4">
    <location>
        <begin position="31"/>
        <end position="51"/>
    </location>
</feature>
<dbReference type="InterPro" id="IPR009057">
    <property type="entry name" value="Homeodomain-like_sf"/>
</dbReference>
<proteinExistence type="predicted"/>
<evidence type="ECO:0000259" key="6">
    <source>
        <dbReference type="PROSITE" id="PS51253"/>
    </source>
</evidence>
<evidence type="ECO:0000256" key="4">
    <source>
        <dbReference type="PROSITE-ProRule" id="PRU00320"/>
    </source>
</evidence>
<dbReference type="InterPro" id="IPR050863">
    <property type="entry name" value="CenT-Element_Derived"/>
</dbReference>
<evidence type="ECO:0000313" key="8">
    <source>
        <dbReference type="Proteomes" id="UP000299102"/>
    </source>
</evidence>
<dbReference type="AlphaFoldDB" id="A0A4C1V907"/>
<dbReference type="InterPro" id="IPR004875">
    <property type="entry name" value="DDE_SF_endonuclease_dom"/>
</dbReference>
<dbReference type="SMART" id="SM00674">
    <property type="entry name" value="CENPB"/>
    <property type="match status" value="1"/>
</dbReference>
<evidence type="ECO:0000313" key="7">
    <source>
        <dbReference type="EMBL" id="GBP34767.1"/>
    </source>
</evidence>
<feature type="domain" description="HTH CENPB-type" evidence="6">
    <location>
        <begin position="68"/>
        <end position="140"/>
    </location>
</feature>
<accession>A0A4C1V907</accession>
<dbReference type="PROSITE" id="PS51253">
    <property type="entry name" value="HTH_CENPB"/>
    <property type="match status" value="1"/>
</dbReference>
<comment type="subcellular location">
    <subcellularLocation>
        <location evidence="1 4">Nucleus</location>
    </subcellularLocation>
</comment>
<evidence type="ECO:0000256" key="3">
    <source>
        <dbReference type="ARBA" id="ARBA00023242"/>
    </source>
</evidence>
<name>A0A4C1V907_EUMVA</name>
<comment type="caution">
    <text evidence="7">The sequence shown here is derived from an EMBL/GenBank/DDBJ whole genome shotgun (WGS) entry which is preliminary data.</text>
</comment>
<dbReference type="STRING" id="151549.A0A4C1V907"/>
<dbReference type="PROSITE" id="PS50960">
    <property type="entry name" value="HTH_PSQ"/>
    <property type="match status" value="1"/>
</dbReference>
<evidence type="ECO:0000256" key="1">
    <source>
        <dbReference type="ARBA" id="ARBA00004123"/>
    </source>
</evidence>
<sequence>MASQSQKRKHKTLTIKEKNEILDRLNRNESFSSLAREYGVGRSTIYDIKKNRDNIQKFVSTAECGRSKRQTLKTVKNPELEEALYMWFLRESNKRTPISGAILAMKARFFYKEITKKDHFVASKGWLERFKSRYGIRLTTVKGQKPVNDASCIEPFKLRFFQKVKDLDLCPSQVYNADESGLVWRIIPSNTFVLDNEKSVLGGAVSKERVTILTCANASGKHRLKMMVIGRSKNPRAFKNIDLPVHYYGHKTASMTKGLFKKWFDECFVLEVRKWLKDHNLPQKALLLIDNALNHPSEEELTTDDKCITAMFIPLNCTAQIRSMDQHTTQFVKQDYKKKLLLTAVSKDQPIKKTLRELNMKDLVFSLCESWNALPSSAIRSSLKNLWPQIDATPSTTIQSSVTSKVIEQVANATLISSEDLKIWYRGMDEESAFYQMSDEESINEVSTPINEDDDDEVIATTQVSAKDAINAFELGMQWAEENRASYNELLLLRRLRDKALLSFSQYK</sequence>